<comment type="subcellular location">
    <subcellularLocation>
        <location evidence="1">Cell membrane</location>
        <topology evidence="1">Peripheral membrane protein</topology>
    </subcellularLocation>
</comment>
<evidence type="ECO:0000256" key="3">
    <source>
        <dbReference type="ARBA" id="ARBA00022475"/>
    </source>
</evidence>
<evidence type="ECO:0000256" key="4">
    <source>
        <dbReference type="ARBA" id="ARBA00022679"/>
    </source>
</evidence>
<name>A0ABQ6JM69_9ACTN</name>
<keyword evidence="6" id="KW-0472">Membrane</keyword>
<organism evidence="8 9">
    <name type="scientific">Angustibacter aerolatus</name>
    <dbReference type="NCBI Taxonomy" id="1162965"/>
    <lineage>
        <taxon>Bacteria</taxon>
        <taxon>Bacillati</taxon>
        <taxon>Actinomycetota</taxon>
        <taxon>Actinomycetes</taxon>
        <taxon>Kineosporiales</taxon>
        <taxon>Kineosporiaceae</taxon>
    </lineage>
</organism>
<evidence type="ECO:0000256" key="7">
    <source>
        <dbReference type="SAM" id="MobiDB-lite"/>
    </source>
</evidence>
<dbReference type="Pfam" id="PF04464">
    <property type="entry name" value="Glyphos_transf"/>
    <property type="match status" value="1"/>
</dbReference>
<comment type="caution">
    <text evidence="8">The sequence shown here is derived from an EMBL/GenBank/DDBJ whole genome shotgun (WGS) entry which is preliminary data.</text>
</comment>
<dbReference type="InterPro" id="IPR043149">
    <property type="entry name" value="TagF_N"/>
</dbReference>
<dbReference type="InterPro" id="IPR007554">
    <property type="entry name" value="Glycerophosphate_synth"/>
</dbReference>
<keyword evidence="3" id="KW-1003">Cell membrane</keyword>
<reference evidence="9" key="1">
    <citation type="journal article" date="2019" name="Int. J. Syst. Evol. Microbiol.">
        <title>The Global Catalogue of Microorganisms (GCM) 10K type strain sequencing project: providing services to taxonomists for standard genome sequencing and annotation.</title>
        <authorList>
            <consortium name="The Broad Institute Genomics Platform"/>
            <consortium name="The Broad Institute Genome Sequencing Center for Infectious Disease"/>
            <person name="Wu L."/>
            <person name="Ma J."/>
        </authorList>
    </citation>
    <scope>NUCLEOTIDE SEQUENCE [LARGE SCALE GENOMIC DNA]</scope>
    <source>
        <strain evidence="9">NBRC 108730</strain>
    </source>
</reference>
<evidence type="ECO:0000256" key="5">
    <source>
        <dbReference type="ARBA" id="ARBA00022944"/>
    </source>
</evidence>
<dbReference type="InterPro" id="IPR043148">
    <property type="entry name" value="TagF_C"/>
</dbReference>
<evidence type="ECO:0000256" key="1">
    <source>
        <dbReference type="ARBA" id="ARBA00004202"/>
    </source>
</evidence>
<evidence type="ECO:0000313" key="9">
    <source>
        <dbReference type="Proteomes" id="UP001157017"/>
    </source>
</evidence>
<dbReference type="PANTHER" id="PTHR37316:SF3">
    <property type="entry name" value="TEICHOIC ACID GLYCEROL-PHOSPHATE TRANSFERASE"/>
    <property type="match status" value="1"/>
</dbReference>
<feature type="compositionally biased region" description="Basic and acidic residues" evidence="7">
    <location>
        <begin position="208"/>
        <end position="221"/>
    </location>
</feature>
<sequence length="485" mass="51966">MLTSPPSLAPRELVVALGPDVTSLVLVGRDAHIDCAATGPTRVPLTVEGRALPRGAYRLRAETADGVVPVLRGEVVLPEPAHDDLQHVALVADDEGVLSLVVRPPVAPSAQQQAAAGRDARRAPLDDAVLLTSFHGVGAGGNPAAIARELERVGHSARRYWVVADRSGQVPAGCEPVLLDSLRHHEPARPRPLGGRRRRDARAPRAARRPDRAADVARDAAEEACASTCTRSHRAARPPCATSPTRPGSGRTRCLPTRSPARSCAARSASRASLLETGYPRNDVLADVARRTETSAATRAALGVRADQPVVLYAPTWRDDALVGGVAGSHYAAQPTLDHPGLRRALGDDVVLWVRSHRFVSASAGAGHGVRDVSAHPDMADLLAAADVLVTDYSSSFFDYAVTRRPMVFFAHDLDHYRGRLRGHYLQMEDVVPGPVLRRAVEVTEALATLPRSAAPYADRYDDFVRTFAPWDDGKAAQRVVEAIF</sequence>
<accession>A0ABQ6JM69</accession>
<keyword evidence="9" id="KW-1185">Reference proteome</keyword>
<dbReference type="InterPro" id="IPR051612">
    <property type="entry name" value="Teichoic_Acid_Biosynth"/>
</dbReference>
<protein>
    <submittedName>
        <fullName evidence="8">Uncharacterized protein</fullName>
    </submittedName>
</protein>
<evidence type="ECO:0000313" key="8">
    <source>
        <dbReference type="EMBL" id="GMA88882.1"/>
    </source>
</evidence>
<dbReference type="PANTHER" id="PTHR37316">
    <property type="entry name" value="TEICHOIC ACID GLYCEROL-PHOSPHATE PRIMASE"/>
    <property type="match status" value="1"/>
</dbReference>
<dbReference type="SUPFAM" id="SSF53756">
    <property type="entry name" value="UDP-Glycosyltransferase/glycogen phosphorylase"/>
    <property type="match status" value="1"/>
</dbReference>
<gene>
    <name evidence="8" type="ORF">GCM10025868_41320</name>
</gene>
<feature type="region of interest" description="Disordered" evidence="7">
    <location>
        <begin position="181"/>
        <end position="260"/>
    </location>
</feature>
<proteinExistence type="inferred from homology"/>
<dbReference type="Gene3D" id="3.40.50.11820">
    <property type="match status" value="1"/>
</dbReference>
<dbReference type="Gene3D" id="3.40.50.12580">
    <property type="match status" value="1"/>
</dbReference>
<dbReference type="EMBL" id="BSUZ01000001">
    <property type="protein sequence ID" value="GMA88882.1"/>
    <property type="molecule type" value="Genomic_DNA"/>
</dbReference>
<evidence type="ECO:0000256" key="2">
    <source>
        <dbReference type="ARBA" id="ARBA00010488"/>
    </source>
</evidence>
<keyword evidence="4" id="KW-0808">Transferase</keyword>
<comment type="similarity">
    <text evidence="2">Belongs to the CDP-glycerol glycerophosphotransferase family.</text>
</comment>
<dbReference type="Proteomes" id="UP001157017">
    <property type="component" value="Unassembled WGS sequence"/>
</dbReference>
<keyword evidence="5" id="KW-0777">Teichoic acid biosynthesis</keyword>
<evidence type="ECO:0000256" key="6">
    <source>
        <dbReference type="ARBA" id="ARBA00023136"/>
    </source>
</evidence>